<dbReference type="EMBL" id="KN838746">
    <property type="protein sequence ID" value="KIJ95705.1"/>
    <property type="molecule type" value="Genomic_DNA"/>
</dbReference>
<gene>
    <name evidence="1" type="ORF">K443DRAFT_321366</name>
</gene>
<evidence type="ECO:0000313" key="1">
    <source>
        <dbReference type="EMBL" id="KIJ95705.1"/>
    </source>
</evidence>
<sequence>MQLNHFSPSPSSRFMRLLIQVTRQTSHNATLSLMSTALRPSLYFLSSSCCTKVSYSQPRLCPWASGRSGGEQDERLMLRTRRSLGGSPLLSCRENVYHIYILSVAPGQDSGNALSGSGTSFCETLISRRPGISIMSNPSLVWFGPMVPFPRCLDDGPPASSRSPFREQHLHSSLRHPTFPPEIPGVTRPLVPHGSVHMLMYLLTS</sequence>
<organism evidence="1 2">
    <name type="scientific">Laccaria amethystina LaAM-08-1</name>
    <dbReference type="NCBI Taxonomy" id="1095629"/>
    <lineage>
        <taxon>Eukaryota</taxon>
        <taxon>Fungi</taxon>
        <taxon>Dikarya</taxon>
        <taxon>Basidiomycota</taxon>
        <taxon>Agaricomycotina</taxon>
        <taxon>Agaricomycetes</taxon>
        <taxon>Agaricomycetidae</taxon>
        <taxon>Agaricales</taxon>
        <taxon>Agaricineae</taxon>
        <taxon>Hydnangiaceae</taxon>
        <taxon>Laccaria</taxon>
    </lineage>
</organism>
<accession>A0A0C9WU65</accession>
<name>A0A0C9WU65_9AGAR</name>
<reference evidence="2" key="2">
    <citation type="submission" date="2015-01" db="EMBL/GenBank/DDBJ databases">
        <title>Evolutionary Origins and Diversification of the Mycorrhizal Mutualists.</title>
        <authorList>
            <consortium name="DOE Joint Genome Institute"/>
            <consortium name="Mycorrhizal Genomics Consortium"/>
            <person name="Kohler A."/>
            <person name="Kuo A."/>
            <person name="Nagy L.G."/>
            <person name="Floudas D."/>
            <person name="Copeland A."/>
            <person name="Barry K.W."/>
            <person name="Cichocki N."/>
            <person name="Veneault-Fourrey C."/>
            <person name="LaButti K."/>
            <person name="Lindquist E.A."/>
            <person name="Lipzen A."/>
            <person name="Lundell T."/>
            <person name="Morin E."/>
            <person name="Murat C."/>
            <person name="Riley R."/>
            <person name="Ohm R."/>
            <person name="Sun H."/>
            <person name="Tunlid A."/>
            <person name="Henrissat B."/>
            <person name="Grigoriev I.V."/>
            <person name="Hibbett D.S."/>
            <person name="Martin F."/>
        </authorList>
    </citation>
    <scope>NUCLEOTIDE SEQUENCE [LARGE SCALE GENOMIC DNA]</scope>
    <source>
        <strain evidence="2">LaAM-08-1</strain>
    </source>
</reference>
<dbReference type="AlphaFoldDB" id="A0A0C9WU65"/>
<dbReference type="HOGENOM" id="CLU_1337688_0_0_1"/>
<reference evidence="1 2" key="1">
    <citation type="submission" date="2014-04" db="EMBL/GenBank/DDBJ databases">
        <authorList>
            <consortium name="DOE Joint Genome Institute"/>
            <person name="Kuo A."/>
            <person name="Kohler A."/>
            <person name="Nagy L.G."/>
            <person name="Floudas D."/>
            <person name="Copeland A."/>
            <person name="Barry K.W."/>
            <person name="Cichocki N."/>
            <person name="Veneault-Fourrey C."/>
            <person name="LaButti K."/>
            <person name="Lindquist E.A."/>
            <person name="Lipzen A."/>
            <person name="Lundell T."/>
            <person name="Morin E."/>
            <person name="Murat C."/>
            <person name="Sun H."/>
            <person name="Tunlid A."/>
            <person name="Henrissat B."/>
            <person name="Grigoriev I.V."/>
            <person name="Hibbett D.S."/>
            <person name="Martin F."/>
            <person name="Nordberg H.P."/>
            <person name="Cantor M.N."/>
            <person name="Hua S.X."/>
        </authorList>
    </citation>
    <scope>NUCLEOTIDE SEQUENCE [LARGE SCALE GENOMIC DNA]</scope>
    <source>
        <strain evidence="1 2">LaAM-08-1</strain>
    </source>
</reference>
<keyword evidence="2" id="KW-1185">Reference proteome</keyword>
<protein>
    <submittedName>
        <fullName evidence="1">Uncharacterized protein</fullName>
    </submittedName>
</protein>
<evidence type="ECO:0000313" key="2">
    <source>
        <dbReference type="Proteomes" id="UP000054477"/>
    </source>
</evidence>
<proteinExistence type="predicted"/>
<dbReference type="Proteomes" id="UP000054477">
    <property type="component" value="Unassembled WGS sequence"/>
</dbReference>